<evidence type="ECO:0000313" key="5">
    <source>
        <dbReference type="Proteomes" id="UP001476798"/>
    </source>
</evidence>
<dbReference type="Proteomes" id="UP001476798">
    <property type="component" value="Unassembled WGS sequence"/>
</dbReference>
<dbReference type="PROSITE" id="PS00509">
    <property type="entry name" value="RAS_GTPASE_ACTIV_1"/>
    <property type="match status" value="1"/>
</dbReference>
<dbReference type="InterPro" id="IPR008936">
    <property type="entry name" value="Rho_GTPase_activation_prot"/>
</dbReference>
<keyword evidence="2" id="KW-0597">Phosphoprotein</keyword>
<evidence type="ECO:0000313" key="4">
    <source>
        <dbReference type="EMBL" id="MEQ2188984.1"/>
    </source>
</evidence>
<dbReference type="InterPro" id="IPR001936">
    <property type="entry name" value="RasGAP_dom"/>
</dbReference>
<dbReference type="SUPFAM" id="SSF48350">
    <property type="entry name" value="GTPase activation domain, GAP"/>
    <property type="match status" value="1"/>
</dbReference>
<dbReference type="EMBL" id="JAHRIO010091877">
    <property type="protein sequence ID" value="MEQ2188984.1"/>
    <property type="molecule type" value="Genomic_DNA"/>
</dbReference>
<comment type="caution">
    <text evidence="4">The sequence shown here is derived from an EMBL/GenBank/DDBJ whole genome shotgun (WGS) entry which is preliminary data.</text>
</comment>
<feature type="domain" description="Ras-GAP" evidence="3">
    <location>
        <begin position="21"/>
        <end position="81"/>
    </location>
</feature>
<dbReference type="Pfam" id="PF00616">
    <property type="entry name" value="RasGAP"/>
    <property type="match status" value="1"/>
</dbReference>
<dbReference type="PANTHER" id="PTHR10194">
    <property type="entry name" value="RAS GTPASE-ACTIVATING PROTEINS"/>
    <property type="match status" value="1"/>
</dbReference>
<proteinExistence type="predicted"/>
<dbReference type="PROSITE" id="PS50018">
    <property type="entry name" value="RAS_GTPASE_ACTIV_2"/>
    <property type="match status" value="1"/>
</dbReference>
<keyword evidence="5" id="KW-1185">Reference proteome</keyword>
<dbReference type="Gene3D" id="1.10.506.10">
    <property type="entry name" value="GTPase Activation - p120gap, domain 1"/>
    <property type="match status" value="1"/>
</dbReference>
<keyword evidence="1" id="KW-0343">GTPase activation</keyword>
<reference evidence="4 5" key="1">
    <citation type="submission" date="2021-06" db="EMBL/GenBank/DDBJ databases">
        <authorList>
            <person name="Palmer J.M."/>
        </authorList>
    </citation>
    <scope>NUCLEOTIDE SEQUENCE [LARGE SCALE GENOMIC DNA]</scope>
    <source>
        <strain evidence="4 5">GA_2019</strain>
        <tissue evidence="4">Muscle</tissue>
    </source>
</reference>
<organism evidence="4 5">
    <name type="scientific">Goodea atripinnis</name>
    <dbReference type="NCBI Taxonomy" id="208336"/>
    <lineage>
        <taxon>Eukaryota</taxon>
        <taxon>Metazoa</taxon>
        <taxon>Chordata</taxon>
        <taxon>Craniata</taxon>
        <taxon>Vertebrata</taxon>
        <taxon>Euteleostomi</taxon>
        <taxon>Actinopterygii</taxon>
        <taxon>Neopterygii</taxon>
        <taxon>Teleostei</taxon>
        <taxon>Neoteleostei</taxon>
        <taxon>Acanthomorphata</taxon>
        <taxon>Ovalentaria</taxon>
        <taxon>Atherinomorphae</taxon>
        <taxon>Cyprinodontiformes</taxon>
        <taxon>Goodeidae</taxon>
        <taxon>Goodea</taxon>
    </lineage>
</organism>
<gene>
    <name evidence="4" type="ORF">GOODEAATRI_020500</name>
</gene>
<sequence length="239" mass="26367">MGSVRPLRDCGRVKETLPMGQVVSQRFPQNSIGAVGSAMFLRFINPAIVSPYEAGILDKKPLPRVERGLKLMSKVSWERAHYIHVWSGDGSGVIHIKLSVEDVKLIWKRCTGQFHSSAPPTVVCDALLSMPPDIALLGRLGTLPVLPLQCINSLSEVVLRCFVGLRISRFKGSSVYCTFSAYFRPDPWFLVGVSADGGFWHNYLNALSYIANDRICVLTNVAISCVCKCLPIWCLTAVL</sequence>
<dbReference type="InterPro" id="IPR039360">
    <property type="entry name" value="Ras_GTPase"/>
</dbReference>
<name>A0ABV0PZT3_9TELE</name>
<dbReference type="PANTHER" id="PTHR10194:SF142">
    <property type="entry name" value="NEUROFIBROMIN"/>
    <property type="match status" value="1"/>
</dbReference>
<evidence type="ECO:0000259" key="3">
    <source>
        <dbReference type="PROSITE" id="PS50018"/>
    </source>
</evidence>
<dbReference type="InterPro" id="IPR023152">
    <property type="entry name" value="RasGAP_CS"/>
</dbReference>
<accession>A0ABV0PZT3</accession>
<evidence type="ECO:0000256" key="1">
    <source>
        <dbReference type="ARBA" id="ARBA00022468"/>
    </source>
</evidence>
<evidence type="ECO:0000256" key="2">
    <source>
        <dbReference type="ARBA" id="ARBA00022553"/>
    </source>
</evidence>
<protein>
    <recommendedName>
        <fullName evidence="3">Ras-GAP domain-containing protein</fullName>
    </recommendedName>
</protein>